<dbReference type="Pfam" id="PF01312">
    <property type="entry name" value="Bac_export_2"/>
    <property type="match status" value="1"/>
</dbReference>
<comment type="caution">
    <text evidence="2">The sequence shown here is derived from an EMBL/GenBank/DDBJ whole genome shotgun (WGS) entry which is preliminary data.</text>
</comment>
<reference evidence="2" key="1">
    <citation type="submission" date="2021-04" db="EMBL/GenBank/DDBJ databases">
        <title>Devosia litorisediminis sp. nov., isolated from a sand dune.</title>
        <authorList>
            <person name="Park S."/>
            <person name="Yoon J.-H."/>
        </authorList>
    </citation>
    <scope>NUCLEOTIDE SEQUENCE</scope>
    <source>
        <strain evidence="2">BSSL-BM10</strain>
    </source>
</reference>
<dbReference type="AlphaFoldDB" id="A0A942E5G2"/>
<sequence>MSDDPKQAPERSLAVALQYEKGTREAPRVVAKGHGVVAERIVDLARENGVIIETNPVLAQALSGIEIDDTIPHELYEAVAVVIGYVLRTSTKL</sequence>
<dbReference type="SUPFAM" id="SSF160544">
    <property type="entry name" value="EscU C-terminal domain-like"/>
    <property type="match status" value="1"/>
</dbReference>
<dbReference type="PANTHER" id="PTHR30531">
    <property type="entry name" value="FLAGELLAR BIOSYNTHETIC PROTEIN FLHB"/>
    <property type="match status" value="1"/>
</dbReference>
<dbReference type="InterPro" id="IPR006135">
    <property type="entry name" value="T3SS_substrate_exporter"/>
</dbReference>
<evidence type="ECO:0000256" key="1">
    <source>
        <dbReference type="ARBA" id="ARBA00010690"/>
    </source>
</evidence>
<gene>
    <name evidence="2" type="ORF">KD146_07775</name>
</gene>
<comment type="similarity">
    <text evidence="1">Belongs to the type III secretion exporter family.</text>
</comment>
<accession>A0A942E5G2</accession>
<evidence type="ECO:0000313" key="2">
    <source>
        <dbReference type="EMBL" id="MBS3848593.1"/>
    </source>
</evidence>
<name>A0A942E5G2_9HYPH</name>
<organism evidence="2 3">
    <name type="scientific">Devosia litorisediminis</name>
    <dbReference type="NCBI Taxonomy" id="2829817"/>
    <lineage>
        <taxon>Bacteria</taxon>
        <taxon>Pseudomonadati</taxon>
        <taxon>Pseudomonadota</taxon>
        <taxon>Alphaproteobacteria</taxon>
        <taxon>Hyphomicrobiales</taxon>
        <taxon>Devosiaceae</taxon>
        <taxon>Devosia</taxon>
    </lineage>
</organism>
<dbReference type="GO" id="GO:0009306">
    <property type="term" value="P:protein secretion"/>
    <property type="evidence" value="ECO:0007669"/>
    <property type="project" value="InterPro"/>
</dbReference>
<dbReference type="Gene3D" id="3.40.1690.10">
    <property type="entry name" value="secretion proteins EscU"/>
    <property type="match status" value="1"/>
</dbReference>
<dbReference type="EMBL" id="JAGXTP010000001">
    <property type="protein sequence ID" value="MBS3848593.1"/>
    <property type="molecule type" value="Genomic_DNA"/>
</dbReference>
<protein>
    <submittedName>
        <fullName evidence="2">EscU/YscU/HrcU family type III secretion system export apparatus switch protein</fullName>
    </submittedName>
</protein>
<keyword evidence="3" id="KW-1185">Reference proteome</keyword>
<dbReference type="InterPro" id="IPR029025">
    <property type="entry name" value="T3SS_substrate_exporter_C"/>
</dbReference>
<proteinExistence type="inferred from homology"/>
<dbReference type="Proteomes" id="UP000678281">
    <property type="component" value="Unassembled WGS sequence"/>
</dbReference>
<dbReference type="RefSeq" id="WP_212658127.1">
    <property type="nucleotide sequence ID" value="NZ_JAGXTP010000001.1"/>
</dbReference>
<evidence type="ECO:0000313" key="3">
    <source>
        <dbReference type="Proteomes" id="UP000678281"/>
    </source>
</evidence>
<dbReference type="GO" id="GO:0005886">
    <property type="term" value="C:plasma membrane"/>
    <property type="evidence" value="ECO:0007669"/>
    <property type="project" value="TreeGrafter"/>
</dbReference>
<dbReference type="PANTHER" id="PTHR30531:SF12">
    <property type="entry name" value="FLAGELLAR BIOSYNTHETIC PROTEIN FLHB"/>
    <property type="match status" value="1"/>
</dbReference>